<protein>
    <submittedName>
        <fullName evidence="1">Uncharacterized protein</fullName>
    </submittedName>
</protein>
<sequence>MVKMNITFHKDNTFTGSTVTDLFTMIEDLTLFKEKETRLFDFSDKIWDSVTSKALIKDSECGGQWIVTGKSTEVNLKGENQKQPVISHCMGDVSHMKYLISLLAFKEAVTVNTEAAMMTAIDSNSTRLRLPAERQSVTLPTASTLEVSHGCFFPPSPSSEWADRTQRKIIPLVLIRLFNYGEEMLFTETCTEDTDNPTQRGCCTFTAPCTLKSINDPFAEIQGSLGGDCERSKRSELKLGNKERKSLHFTSAFRVPFCTSRSGMVKPVTSLPCDEKNLLALPCISSKPNSQSVSQTDAQTAHKNSLIHEQRCNSLSFASSSLFLLPCRQITDGHSSGQTTTFAYRTDHFSLTCHASSL</sequence>
<comment type="caution">
    <text evidence="1">The sequence shown here is derived from an EMBL/GenBank/DDBJ whole genome shotgun (WGS) entry which is preliminary data.</text>
</comment>
<evidence type="ECO:0000313" key="1">
    <source>
        <dbReference type="EMBL" id="CAK6967108.1"/>
    </source>
</evidence>
<reference evidence="1 2" key="1">
    <citation type="submission" date="2024-01" db="EMBL/GenBank/DDBJ databases">
        <authorList>
            <person name="Alioto T."/>
            <person name="Alioto T."/>
            <person name="Gomez Garrido J."/>
        </authorList>
    </citation>
    <scope>NUCLEOTIDE SEQUENCE [LARGE SCALE GENOMIC DNA]</scope>
</reference>
<name>A0AAV1P683_SCOSC</name>
<dbReference type="AlphaFoldDB" id="A0AAV1P683"/>
<evidence type="ECO:0000313" key="2">
    <source>
        <dbReference type="Proteomes" id="UP001314229"/>
    </source>
</evidence>
<dbReference type="EMBL" id="CAWUFR010000100">
    <property type="protein sequence ID" value="CAK6967108.1"/>
    <property type="molecule type" value="Genomic_DNA"/>
</dbReference>
<dbReference type="Proteomes" id="UP001314229">
    <property type="component" value="Unassembled WGS sequence"/>
</dbReference>
<accession>A0AAV1P683</accession>
<organism evidence="1 2">
    <name type="scientific">Scomber scombrus</name>
    <name type="common">Atlantic mackerel</name>
    <name type="synonym">Scomber vernalis</name>
    <dbReference type="NCBI Taxonomy" id="13677"/>
    <lineage>
        <taxon>Eukaryota</taxon>
        <taxon>Metazoa</taxon>
        <taxon>Chordata</taxon>
        <taxon>Craniata</taxon>
        <taxon>Vertebrata</taxon>
        <taxon>Euteleostomi</taxon>
        <taxon>Actinopterygii</taxon>
        <taxon>Neopterygii</taxon>
        <taxon>Teleostei</taxon>
        <taxon>Neoteleostei</taxon>
        <taxon>Acanthomorphata</taxon>
        <taxon>Pelagiaria</taxon>
        <taxon>Scombriformes</taxon>
        <taxon>Scombridae</taxon>
        <taxon>Scomber</taxon>
    </lineage>
</organism>
<gene>
    <name evidence="1" type="ORF">FSCOSCO3_A010348</name>
</gene>
<keyword evidence="2" id="KW-1185">Reference proteome</keyword>
<proteinExistence type="predicted"/>